<dbReference type="Proteomes" id="UP000181962">
    <property type="component" value="Chromosome"/>
</dbReference>
<keyword evidence="3" id="KW-0804">Transcription</keyword>
<proteinExistence type="predicted"/>
<dbReference type="InterPro" id="IPR001761">
    <property type="entry name" value="Peripla_BP/Lac1_sug-bd_dom"/>
</dbReference>
<dbReference type="EMBL" id="CP017637">
    <property type="protein sequence ID" value="APG09070.1"/>
    <property type="molecule type" value="Genomic_DNA"/>
</dbReference>
<dbReference type="PANTHER" id="PTHR30146">
    <property type="entry name" value="LACI-RELATED TRANSCRIPTIONAL REPRESSOR"/>
    <property type="match status" value="1"/>
</dbReference>
<reference evidence="6 7" key="1">
    <citation type="submission" date="2016-11" db="EMBL/GenBank/DDBJ databases">
        <title>Complete Genome Sequence of Bradyrhizobium sp. strain J5, an isolated from soybean nodule in Hokkaido.</title>
        <authorList>
            <person name="Kanehara K."/>
        </authorList>
    </citation>
    <scope>NUCLEOTIDE SEQUENCE [LARGE SCALE GENOMIC DNA]</scope>
    <source>
        <strain evidence="6 7">J5</strain>
    </source>
</reference>
<sequence length="351" mass="37607">MATSTTRTKRGKGRDKQAPARPTQKDIALAAGVSQAAVSLVLNKTETPSVPPATRTRILQVAQELGYQPNHPARMLRSARTMTFACVIPDITNPFYPGLVRGLQTVAAPAGYDVLIFDTDGRPEGEARAIDWLLQGRADGVVATFFHLRAPQLAVLARKGIPLVRLESQHKPDGPLAIDSVYIDNAEAAAEMTRLLIARGHRRIAMIQAEFGPSQRRAQGYGAVMREAGLAPDFITDSAYSEESGARAMKRLLERKGDRPTAVFGASDVLALGAMEAARASGLSIPSDIAIAGFDDIPVAKLLGLTTVRQPEFDLGALAAATLVKRLQPGGLMAPGRSHELKFEIMKRSSV</sequence>
<feature type="region of interest" description="Disordered" evidence="4">
    <location>
        <begin position="1"/>
        <end position="24"/>
    </location>
</feature>
<dbReference type="PROSITE" id="PS50932">
    <property type="entry name" value="HTH_LACI_2"/>
    <property type="match status" value="1"/>
</dbReference>
<dbReference type="RefSeq" id="WP_071910056.1">
    <property type="nucleotide sequence ID" value="NZ_CP017637.1"/>
</dbReference>
<dbReference type="Pfam" id="PF00532">
    <property type="entry name" value="Peripla_BP_1"/>
    <property type="match status" value="1"/>
</dbReference>
<dbReference type="InterPro" id="IPR000843">
    <property type="entry name" value="HTH_LacI"/>
</dbReference>
<organism evidence="6 7">
    <name type="scientific">Bradyrhizobium japonicum</name>
    <dbReference type="NCBI Taxonomy" id="375"/>
    <lineage>
        <taxon>Bacteria</taxon>
        <taxon>Pseudomonadati</taxon>
        <taxon>Pseudomonadota</taxon>
        <taxon>Alphaproteobacteria</taxon>
        <taxon>Hyphomicrobiales</taxon>
        <taxon>Nitrobacteraceae</taxon>
        <taxon>Bradyrhizobium</taxon>
    </lineage>
</organism>
<dbReference type="SMART" id="SM00354">
    <property type="entry name" value="HTH_LACI"/>
    <property type="match status" value="1"/>
</dbReference>
<dbReference type="SUPFAM" id="SSF53822">
    <property type="entry name" value="Periplasmic binding protein-like I"/>
    <property type="match status" value="1"/>
</dbReference>
<name>A0A1L3F6Y7_BRAJP</name>
<feature type="domain" description="HTH lacI-type" evidence="5">
    <location>
        <begin position="22"/>
        <end position="78"/>
    </location>
</feature>
<evidence type="ECO:0000256" key="4">
    <source>
        <dbReference type="SAM" id="MobiDB-lite"/>
    </source>
</evidence>
<dbReference type="Gene3D" id="1.10.260.40">
    <property type="entry name" value="lambda repressor-like DNA-binding domains"/>
    <property type="match status" value="1"/>
</dbReference>
<dbReference type="OrthoDB" id="7170131at2"/>
<accession>A0A1L3F6Y7</accession>
<evidence type="ECO:0000256" key="3">
    <source>
        <dbReference type="ARBA" id="ARBA00023163"/>
    </source>
</evidence>
<evidence type="ECO:0000256" key="1">
    <source>
        <dbReference type="ARBA" id="ARBA00023015"/>
    </source>
</evidence>
<protein>
    <recommendedName>
        <fullName evidence="5">HTH lacI-type domain-containing protein</fullName>
    </recommendedName>
</protein>
<evidence type="ECO:0000313" key="6">
    <source>
        <dbReference type="EMBL" id="APG09070.1"/>
    </source>
</evidence>
<dbReference type="PANTHER" id="PTHR30146:SF109">
    <property type="entry name" value="HTH-TYPE TRANSCRIPTIONAL REGULATOR GALS"/>
    <property type="match status" value="1"/>
</dbReference>
<keyword evidence="1" id="KW-0805">Transcription regulation</keyword>
<dbReference type="CDD" id="cd06267">
    <property type="entry name" value="PBP1_LacI_sugar_binding-like"/>
    <property type="match status" value="1"/>
</dbReference>
<dbReference type="SUPFAM" id="SSF47413">
    <property type="entry name" value="lambda repressor-like DNA-binding domains"/>
    <property type="match status" value="1"/>
</dbReference>
<dbReference type="Pfam" id="PF00356">
    <property type="entry name" value="LacI"/>
    <property type="match status" value="1"/>
</dbReference>
<keyword evidence="2" id="KW-0238">DNA-binding</keyword>
<dbReference type="GO" id="GO:0000976">
    <property type="term" value="F:transcription cis-regulatory region binding"/>
    <property type="evidence" value="ECO:0007669"/>
    <property type="project" value="TreeGrafter"/>
</dbReference>
<dbReference type="InterPro" id="IPR010982">
    <property type="entry name" value="Lambda_DNA-bd_dom_sf"/>
</dbReference>
<dbReference type="AlphaFoldDB" id="A0A1L3F6Y7"/>
<evidence type="ECO:0000313" key="7">
    <source>
        <dbReference type="Proteomes" id="UP000181962"/>
    </source>
</evidence>
<dbReference type="CDD" id="cd01392">
    <property type="entry name" value="HTH_LacI"/>
    <property type="match status" value="1"/>
</dbReference>
<dbReference type="Gene3D" id="3.40.50.2300">
    <property type="match status" value="2"/>
</dbReference>
<gene>
    <name evidence="6" type="ORF">BKD09_12070</name>
</gene>
<dbReference type="InterPro" id="IPR028082">
    <property type="entry name" value="Peripla_BP_I"/>
</dbReference>
<dbReference type="GO" id="GO:0003700">
    <property type="term" value="F:DNA-binding transcription factor activity"/>
    <property type="evidence" value="ECO:0007669"/>
    <property type="project" value="TreeGrafter"/>
</dbReference>
<evidence type="ECO:0000259" key="5">
    <source>
        <dbReference type="PROSITE" id="PS50932"/>
    </source>
</evidence>
<evidence type="ECO:0000256" key="2">
    <source>
        <dbReference type="ARBA" id="ARBA00023125"/>
    </source>
</evidence>